<evidence type="ECO:0000256" key="1">
    <source>
        <dbReference type="SAM" id="Coils"/>
    </source>
</evidence>
<dbReference type="AlphaFoldDB" id="A0A8C4RVB6"/>
<organism evidence="2 3">
    <name type="scientific">Erpetoichthys calabaricus</name>
    <name type="common">Rope fish</name>
    <name type="synonym">Calamoichthys calabaricus</name>
    <dbReference type="NCBI Taxonomy" id="27687"/>
    <lineage>
        <taxon>Eukaryota</taxon>
        <taxon>Metazoa</taxon>
        <taxon>Chordata</taxon>
        <taxon>Craniata</taxon>
        <taxon>Vertebrata</taxon>
        <taxon>Euteleostomi</taxon>
        <taxon>Actinopterygii</taxon>
        <taxon>Polypteriformes</taxon>
        <taxon>Polypteridae</taxon>
        <taxon>Erpetoichthys</taxon>
    </lineage>
</organism>
<dbReference type="GeneTree" id="ENSGT00390000005130"/>
<dbReference type="Proteomes" id="UP000694620">
    <property type="component" value="Chromosome 4"/>
</dbReference>
<feature type="coiled-coil region" evidence="1">
    <location>
        <begin position="41"/>
        <end position="102"/>
    </location>
</feature>
<keyword evidence="3" id="KW-1185">Reference proteome</keyword>
<feature type="coiled-coil region" evidence="1">
    <location>
        <begin position="156"/>
        <end position="190"/>
    </location>
</feature>
<dbReference type="Ensembl" id="ENSECRT00000008319.1">
    <property type="protein sequence ID" value="ENSECRP00000008187.1"/>
    <property type="gene ID" value="ENSECRG00000005449.1"/>
</dbReference>
<name>A0A8C4RVB6_ERPCA</name>
<evidence type="ECO:0000313" key="3">
    <source>
        <dbReference type="Proteomes" id="UP000694620"/>
    </source>
</evidence>
<evidence type="ECO:0000313" key="2">
    <source>
        <dbReference type="Ensembl" id="ENSECRP00000008187.1"/>
    </source>
</evidence>
<reference evidence="2" key="2">
    <citation type="submission" date="2025-08" db="UniProtKB">
        <authorList>
            <consortium name="Ensembl"/>
        </authorList>
    </citation>
    <scope>IDENTIFICATION</scope>
</reference>
<reference evidence="2" key="3">
    <citation type="submission" date="2025-09" db="UniProtKB">
        <authorList>
            <consortium name="Ensembl"/>
        </authorList>
    </citation>
    <scope>IDENTIFICATION</scope>
</reference>
<reference evidence="2" key="1">
    <citation type="submission" date="2021-06" db="EMBL/GenBank/DDBJ databases">
        <authorList>
            <consortium name="Wellcome Sanger Institute Data Sharing"/>
        </authorList>
    </citation>
    <scope>NUCLEOTIDE SEQUENCE [LARGE SCALE GENOMIC DNA]</scope>
</reference>
<sequence>ATEKQICTVENDILQTQKFLRSLEKETHAIFMENVKCQLTIEQEEEKFQILLEEFNTYRNKMESYKEDISKEEGSFSTRKELMEKKEMVKNLKAKKEALRIDLQNPDGSLVRSLQVSELFNLKTKIDDANGAISDLNSQLIKEEEIQLQLKKEIEVKRSEAIIRRLHCQLNKAQANKRLQRWNIEQLQKKLVRLKSSGNSKSR</sequence>
<accession>A0A8C4RVB6</accession>
<evidence type="ECO:0008006" key="4">
    <source>
        <dbReference type="Google" id="ProtNLM"/>
    </source>
</evidence>
<proteinExistence type="predicted"/>
<protein>
    <recommendedName>
        <fullName evidence="4">Coiled-coil domain-containing protein 122</fullName>
    </recommendedName>
</protein>
<keyword evidence="1" id="KW-0175">Coiled coil</keyword>